<keyword evidence="3" id="KW-1185">Reference proteome</keyword>
<dbReference type="Proteomes" id="UP000235703">
    <property type="component" value="Unassembled WGS sequence"/>
</dbReference>
<evidence type="ECO:0000313" key="2">
    <source>
        <dbReference type="EMBL" id="PMB98668.1"/>
    </source>
</evidence>
<dbReference type="EMBL" id="PNFZ01000002">
    <property type="protein sequence ID" value="PMB98668.1"/>
    <property type="molecule type" value="Genomic_DNA"/>
</dbReference>
<keyword evidence="1" id="KW-0812">Transmembrane</keyword>
<accession>A0A2N6PJ19</accession>
<keyword evidence="1" id="KW-0472">Membrane</keyword>
<feature type="transmembrane region" description="Helical" evidence="1">
    <location>
        <begin position="136"/>
        <end position="155"/>
    </location>
</feature>
<feature type="transmembrane region" description="Helical" evidence="1">
    <location>
        <begin position="87"/>
        <end position="111"/>
    </location>
</feature>
<feature type="transmembrane region" description="Helical" evidence="1">
    <location>
        <begin position="167"/>
        <end position="187"/>
    </location>
</feature>
<gene>
    <name evidence="2" type="ORF">CJ198_04940</name>
</gene>
<name>A0A2N6PJ19_9MICO</name>
<dbReference type="AlphaFoldDB" id="A0A2N6PJ19"/>
<feature type="transmembrane region" description="Helical" evidence="1">
    <location>
        <begin position="21"/>
        <end position="43"/>
    </location>
</feature>
<reference evidence="2 3" key="1">
    <citation type="submission" date="2017-09" db="EMBL/GenBank/DDBJ databases">
        <title>Bacterial strain isolated from the female urinary microbiota.</title>
        <authorList>
            <person name="Thomas-White K."/>
            <person name="Kumar N."/>
            <person name="Forster S."/>
            <person name="Putonti C."/>
            <person name="Lawley T."/>
            <person name="Wolfe A.J."/>
        </authorList>
    </citation>
    <scope>NUCLEOTIDE SEQUENCE [LARGE SCALE GENOMIC DNA]</scope>
    <source>
        <strain evidence="2 3">UMB0680</strain>
    </source>
</reference>
<dbReference type="RefSeq" id="WP_102161346.1">
    <property type="nucleotide sequence ID" value="NZ_PNFZ01000002.1"/>
</dbReference>
<organism evidence="2 3">
    <name type="scientific">Brevibacterium luteolum</name>
    <dbReference type="NCBI Taxonomy" id="199591"/>
    <lineage>
        <taxon>Bacteria</taxon>
        <taxon>Bacillati</taxon>
        <taxon>Actinomycetota</taxon>
        <taxon>Actinomycetes</taxon>
        <taxon>Micrococcales</taxon>
        <taxon>Brevibacteriaceae</taxon>
        <taxon>Brevibacterium</taxon>
    </lineage>
</organism>
<keyword evidence="1" id="KW-1133">Transmembrane helix</keyword>
<evidence type="ECO:0000256" key="1">
    <source>
        <dbReference type="SAM" id="Phobius"/>
    </source>
</evidence>
<evidence type="ECO:0000313" key="3">
    <source>
        <dbReference type="Proteomes" id="UP000235703"/>
    </source>
</evidence>
<proteinExistence type="predicted"/>
<protein>
    <submittedName>
        <fullName evidence="2">Uncharacterized protein</fullName>
    </submittedName>
</protein>
<feature type="transmembrane region" description="Helical" evidence="1">
    <location>
        <begin position="58"/>
        <end position="75"/>
    </location>
</feature>
<feature type="transmembrane region" description="Helical" evidence="1">
    <location>
        <begin position="207"/>
        <end position="226"/>
    </location>
</feature>
<sequence length="231" mass="25025">MSQTERIVNVIRLQFVNRQPFPWVPLMVFGFAIALSLVIYAIIPESGPKYGGASQAPMWSFLFVGVSAMTLTFPFSQSVGLARWGFYLGSLAAAAATSAVLATALVIQGVIEQVTDGYGMGGFVAYLPWVWESGWWSAWLTFFVFTLMAFVLGLWGATVFKRWGMTVLVAVLGSLGLALAAVLLVISRREAWGEVIAWFATAGSLQLTGWLALLTAVLAGLSYLTLRRAVP</sequence>
<dbReference type="OrthoDB" id="3209791at2"/>
<comment type="caution">
    <text evidence="2">The sequence shown here is derived from an EMBL/GenBank/DDBJ whole genome shotgun (WGS) entry which is preliminary data.</text>
</comment>